<gene>
    <name evidence="3" type="ORF">E1181_10185</name>
</gene>
<keyword evidence="2" id="KW-0812">Transmembrane</keyword>
<dbReference type="RefSeq" id="WP_132673739.1">
    <property type="nucleotide sequence ID" value="NZ_SMKS01000012.1"/>
</dbReference>
<feature type="region of interest" description="Disordered" evidence="1">
    <location>
        <begin position="136"/>
        <end position="183"/>
    </location>
</feature>
<dbReference type="PANTHER" id="PTHR35335:SF1">
    <property type="entry name" value="UPF0716 PROTEIN FXSA"/>
    <property type="match status" value="1"/>
</dbReference>
<feature type="transmembrane region" description="Helical" evidence="2">
    <location>
        <begin position="73"/>
        <end position="99"/>
    </location>
</feature>
<dbReference type="GO" id="GO:0016020">
    <property type="term" value="C:membrane"/>
    <property type="evidence" value="ECO:0007669"/>
    <property type="project" value="InterPro"/>
</dbReference>
<accession>A0A4R4VPV3</accession>
<dbReference type="PANTHER" id="PTHR35335">
    <property type="entry name" value="UPF0716 PROTEIN FXSA"/>
    <property type="match status" value="1"/>
</dbReference>
<feature type="compositionally biased region" description="Acidic residues" evidence="1">
    <location>
        <begin position="143"/>
        <end position="153"/>
    </location>
</feature>
<keyword evidence="2" id="KW-1133">Transmembrane helix</keyword>
<reference evidence="3 4" key="1">
    <citation type="submission" date="2019-03" db="EMBL/GenBank/DDBJ databases">
        <title>Draft genome sequences of novel Actinobacteria.</title>
        <authorList>
            <person name="Sahin N."/>
            <person name="Ay H."/>
            <person name="Saygin H."/>
        </authorList>
    </citation>
    <scope>NUCLEOTIDE SEQUENCE [LARGE SCALE GENOMIC DNA]</scope>
    <source>
        <strain evidence="3 4">16K309</strain>
    </source>
</reference>
<keyword evidence="2" id="KW-0472">Membrane</keyword>
<feature type="compositionally biased region" description="Basic and acidic residues" evidence="1">
    <location>
        <begin position="173"/>
        <end position="183"/>
    </location>
</feature>
<dbReference type="Pfam" id="PF04186">
    <property type="entry name" value="FxsA"/>
    <property type="match status" value="1"/>
</dbReference>
<dbReference type="Proteomes" id="UP000295674">
    <property type="component" value="Unassembled WGS sequence"/>
</dbReference>
<name>A0A4R4VPV3_9PSEU</name>
<evidence type="ECO:0000256" key="1">
    <source>
        <dbReference type="SAM" id="MobiDB-lite"/>
    </source>
</evidence>
<comment type="caution">
    <text evidence="3">The sequence shown here is derived from an EMBL/GenBank/DDBJ whole genome shotgun (WGS) entry which is preliminary data.</text>
</comment>
<evidence type="ECO:0000313" key="3">
    <source>
        <dbReference type="EMBL" id="TDD07191.1"/>
    </source>
</evidence>
<organism evidence="3 4">
    <name type="scientific">Saccharopolyspora terrae</name>
    <dbReference type="NCBI Taxonomy" id="2530384"/>
    <lineage>
        <taxon>Bacteria</taxon>
        <taxon>Bacillati</taxon>
        <taxon>Actinomycetota</taxon>
        <taxon>Actinomycetes</taxon>
        <taxon>Pseudonocardiales</taxon>
        <taxon>Pseudonocardiaceae</taxon>
        <taxon>Saccharopolyspora</taxon>
    </lineage>
</organism>
<sequence length="183" mass="19704">MPILVLLLVAGVAELAVLVALGQVVGLLPTIGLLVLAAVLGSWLLRREGRRTLGEVREAARMRRPADREISDGMLIAAGGILIVLPGFLSDIAGLLLLLPPTRAVVRKRMMRAAEKRAKQMQDQVWLHQQRFNRSGGRPGDFIDGEVIDEDDGSASSGSAAGTPIILPPQSVRAERLDEPPQR</sequence>
<protein>
    <submittedName>
        <fullName evidence="3">FxsA family protein</fullName>
    </submittedName>
</protein>
<proteinExistence type="predicted"/>
<evidence type="ECO:0000256" key="2">
    <source>
        <dbReference type="SAM" id="Phobius"/>
    </source>
</evidence>
<keyword evidence="4" id="KW-1185">Reference proteome</keyword>
<dbReference type="EMBL" id="SMKS01000012">
    <property type="protein sequence ID" value="TDD07191.1"/>
    <property type="molecule type" value="Genomic_DNA"/>
</dbReference>
<evidence type="ECO:0000313" key="4">
    <source>
        <dbReference type="Proteomes" id="UP000295674"/>
    </source>
</evidence>
<dbReference type="NCBIfam" id="NF008528">
    <property type="entry name" value="PRK11463.1-2"/>
    <property type="match status" value="1"/>
</dbReference>
<dbReference type="OrthoDB" id="9792788at2"/>
<dbReference type="AlphaFoldDB" id="A0A4R4VPV3"/>
<dbReference type="InterPro" id="IPR007313">
    <property type="entry name" value="FxsA"/>
</dbReference>